<reference evidence="1" key="2">
    <citation type="journal article" date="2021" name="Front. Microbiol.">
        <title>Aerobic Denitrification and Heterotrophic Sulfur Oxidation in the Genus Halomonas Revealed by Six Novel Species Characterizations and Genome-Based Analysis.</title>
        <authorList>
            <person name="Wang L."/>
            <person name="Shao Z."/>
        </authorList>
    </citation>
    <scope>NUCLEOTIDE SEQUENCE</scope>
    <source>
        <strain evidence="1">MCCC 1A05776</strain>
    </source>
</reference>
<dbReference type="EMBL" id="JABFTS010000002">
    <property type="protein sequence ID" value="MCE8051269.1"/>
    <property type="molecule type" value="Genomic_DNA"/>
</dbReference>
<dbReference type="AlphaFoldDB" id="A0AAW4YSN7"/>
<comment type="caution">
    <text evidence="1">The sequence shown here is derived from an EMBL/GenBank/DDBJ whole genome shotgun (WGS) entry which is preliminary data.</text>
</comment>
<reference evidence="1" key="1">
    <citation type="submission" date="2020-05" db="EMBL/GenBank/DDBJ databases">
        <authorList>
            <person name="Wang L."/>
            <person name="Shao Z."/>
        </authorList>
    </citation>
    <scope>NUCLEOTIDE SEQUENCE</scope>
    <source>
        <strain evidence="1">MCCC 1A05776</strain>
    </source>
</reference>
<proteinExistence type="predicted"/>
<accession>A0AAW4YSN7</accession>
<sequence>MIDLGSTEFLIRVQSLPEKDFELYSSWLFDEWEASVERALSIPDYYISLVIEEGSISGRAKIAAVAGAIYMGVANYGGFVSGLQTIHSQVKYVNSLLFENAKAPFDCTKSNVKVKNSGGAISSLNSLFRKVQKGVLTVEEAMFQVMKIFGEEGENVPGFVEQLERELNNLPRYPKQLSFIDADVYECEELVGDIKADRPSRERSPKPIPVSQQYRIEIWRESKKSKKQVKFSRN</sequence>
<dbReference type="RefSeq" id="WP_234239119.1">
    <property type="nucleotide sequence ID" value="NZ_JABFTS010000002.1"/>
</dbReference>
<evidence type="ECO:0000313" key="2">
    <source>
        <dbReference type="Proteomes" id="UP001320178"/>
    </source>
</evidence>
<protein>
    <submittedName>
        <fullName evidence="1">Uncharacterized protein</fullName>
    </submittedName>
</protein>
<organism evidence="1 2">
    <name type="scientific">Billgrantia desiderata</name>
    <dbReference type="NCBI Taxonomy" id="52021"/>
    <lineage>
        <taxon>Bacteria</taxon>
        <taxon>Pseudomonadati</taxon>
        <taxon>Pseudomonadota</taxon>
        <taxon>Gammaproteobacteria</taxon>
        <taxon>Oceanospirillales</taxon>
        <taxon>Halomonadaceae</taxon>
        <taxon>Billgrantia</taxon>
    </lineage>
</organism>
<dbReference type="Proteomes" id="UP001320178">
    <property type="component" value="Unassembled WGS sequence"/>
</dbReference>
<evidence type="ECO:0000313" key="1">
    <source>
        <dbReference type="EMBL" id="MCE8051269.1"/>
    </source>
</evidence>
<name>A0AAW4YSN7_9GAMM</name>
<gene>
    <name evidence="1" type="ORF">HOP61_08195</name>
</gene>